<reference evidence="3 4" key="1">
    <citation type="journal article" date="2018" name="BMC Genomics">
        <title>The genome of Naegleria lovaniensis, the basis for a comparative approach to unravel pathogenicity factors of the human pathogenic amoeba N. fowleri.</title>
        <authorList>
            <person name="Liechti N."/>
            <person name="Schurch N."/>
            <person name="Bruggmann R."/>
            <person name="Wittwer M."/>
        </authorList>
    </citation>
    <scope>NUCLEOTIDE SEQUENCE [LARGE SCALE GENOMIC DNA]</scope>
    <source>
        <strain evidence="3 4">ATCC 30569</strain>
    </source>
</reference>
<feature type="region of interest" description="Disordered" evidence="1">
    <location>
        <begin position="193"/>
        <end position="226"/>
    </location>
</feature>
<comment type="caution">
    <text evidence="3">The sequence shown here is derived from an EMBL/GenBank/DDBJ whole genome shotgun (WGS) entry which is preliminary data.</text>
</comment>
<dbReference type="Proteomes" id="UP000816034">
    <property type="component" value="Unassembled WGS sequence"/>
</dbReference>
<keyword evidence="2" id="KW-1133">Transmembrane helix</keyword>
<dbReference type="RefSeq" id="XP_044548631.1">
    <property type="nucleotide sequence ID" value="XM_044694611.1"/>
</dbReference>
<dbReference type="AlphaFoldDB" id="A0AA88KJ64"/>
<sequence length="643" mass="72127">MSPPHPLPAHHQQQHSSSLLYNNNLSPQTLHPRDNHNDHTYEESTSSSGTTTTTTTAPMMNSSNIVKHHHTKNSHSSFHSSSTTSSQNSLLNRCLSFSTRMLILIFFIGFLFAMYSMLRFHGKVISNKADTSVRNEFITKPVIERVFNGKIDYSEDSEDEKNDGPPMSGEAINFASKLIGAVVTHKDGFTSVVSNGGGSDGSDGRDGSNTHGGVVSDGSNTSVDQEDDIETGTMFNLVCNVNKLQPATVGSKDQLSNKNSLASSKCVDCNKIQELKGIKTSICKPSSSGTSFLKCIQYDAFTKLCQANNLIINLSKIRKVSCLRYRNENCAYSNSNSYYSYDSKAYLLDCDFDYSKFTISSHSKDFQKDIFASFSKDTNPEETESRSDIVKRENEVSILVFRENGPRNEIENIFYVMSELYNTYLLTEVFDLNWKHLDIVFMDDHKPSKFDILWKSLFKSVNSMSNIYKEMNQVVRFKHVIFQPSVYASPLVLASKSTIEQNEHCNMKALINNFASILLQTFKIEKHAKRTSEKPLVILALDDEDVKNTLSKRTGIELALQFASLTIKEQLQLATQSSLLIGQGDKLILSLFLPSTSAVIEIQQQTSSYGDAFHSIAEWKGLKFSRIDKSKVLAEFEKLFPDR</sequence>
<evidence type="ECO:0000256" key="2">
    <source>
        <dbReference type="SAM" id="Phobius"/>
    </source>
</evidence>
<proteinExistence type="predicted"/>
<evidence type="ECO:0000256" key="1">
    <source>
        <dbReference type="SAM" id="MobiDB-lite"/>
    </source>
</evidence>
<dbReference type="GeneID" id="68097374"/>
<gene>
    <name evidence="3" type="ORF">C9374_004919</name>
</gene>
<feature type="compositionally biased region" description="Low complexity" evidence="1">
    <location>
        <begin position="44"/>
        <end position="56"/>
    </location>
</feature>
<organism evidence="3 4">
    <name type="scientific">Naegleria lovaniensis</name>
    <name type="common">Amoeba</name>
    <dbReference type="NCBI Taxonomy" id="51637"/>
    <lineage>
        <taxon>Eukaryota</taxon>
        <taxon>Discoba</taxon>
        <taxon>Heterolobosea</taxon>
        <taxon>Tetramitia</taxon>
        <taxon>Eutetramitia</taxon>
        <taxon>Vahlkampfiidae</taxon>
        <taxon>Naegleria</taxon>
    </lineage>
</organism>
<keyword evidence="2" id="KW-0472">Membrane</keyword>
<keyword evidence="4" id="KW-1185">Reference proteome</keyword>
<name>A0AA88KJ64_NAELO</name>
<feature type="region of interest" description="Disordered" evidence="1">
    <location>
        <begin position="22"/>
        <end position="58"/>
    </location>
</feature>
<accession>A0AA88KJ64</accession>
<evidence type="ECO:0000313" key="4">
    <source>
        <dbReference type="Proteomes" id="UP000816034"/>
    </source>
</evidence>
<dbReference type="EMBL" id="PYSW02000022">
    <property type="protein sequence ID" value="KAG2382952.1"/>
    <property type="molecule type" value="Genomic_DNA"/>
</dbReference>
<feature type="compositionally biased region" description="Basic and acidic residues" evidence="1">
    <location>
        <begin position="31"/>
        <end position="42"/>
    </location>
</feature>
<evidence type="ECO:0000313" key="3">
    <source>
        <dbReference type="EMBL" id="KAG2382952.1"/>
    </source>
</evidence>
<feature type="transmembrane region" description="Helical" evidence="2">
    <location>
        <begin position="101"/>
        <end position="118"/>
    </location>
</feature>
<protein>
    <submittedName>
        <fullName evidence="3">Uncharacterized protein</fullName>
    </submittedName>
</protein>
<keyword evidence="2" id="KW-0812">Transmembrane</keyword>